<organism evidence="2 3">
    <name type="scientific">Seminavis robusta</name>
    <dbReference type="NCBI Taxonomy" id="568900"/>
    <lineage>
        <taxon>Eukaryota</taxon>
        <taxon>Sar</taxon>
        <taxon>Stramenopiles</taxon>
        <taxon>Ochrophyta</taxon>
        <taxon>Bacillariophyta</taxon>
        <taxon>Bacillariophyceae</taxon>
        <taxon>Bacillariophycidae</taxon>
        <taxon>Naviculales</taxon>
        <taxon>Naviculaceae</taxon>
        <taxon>Seminavis</taxon>
    </lineage>
</organism>
<evidence type="ECO:0000313" key="2">
    <source>
        <dbReference type="EMBL" id="CAB9524539.1"/>
    </source>
</evidence>
<sequence>MQPNSNNSSVSSTMWDNDWSQDISMVLDSSEPCWSEDISDVVSRSSLSTSMHSLSASIHSSPQQRDAYGHRIARRAERSRRRHAQAQTMKLKLQRSRGSRNLFSENKNEEVSQRRSSAGSSTR</sequence>
<feature type="compositionally biased region" description="Basic residues" evidence="1">
    <location>
        <begin position="71"/>
        <end position="84"/>
    </location>
</feature>
<feature type="compositionally biased region" description="Low complexity" evidence="1">
    <location>
        <begin position="45"/>
        <end position="61"/>
    </location>
</feature>
<proteinExistence type="predicted"/>
<accession>A0A9N8ESG2</accession>
<feature type="region of interest" description="Disordered" evidence="1">
    <location>
        <begin position="45"/>
        <end position="123"/>
    </location>
</feature>
<comment type="caution">
    <text evidence="2">The sequence shown here is derived from an EMBL/GenBank/DDBJ whole genome shotgun (WGS) entry which is preliminary data.</text>
</comment>
<reference evidence="2" key="1">
    <citation type="submission" date="2020-06" db="EMBL/GenBank/DDBJ databases">
        <authorList>
            <consortium name="Plant Systems Biology data submission"/>
        </authorList>
    </citation>
    <scope>NUCLEOTIDE SEQUENCE</scope>
    <source>
        <strain evidence="2">D6</strain>
    </source>
</reference>
<name>A0A9N8ESG2_9STRA</name>
<keyword evidence="3" id="KW-1185">Reference proteome</keyword>
<dbReference type="EMBL" id="CAICTM010001547">
    <property type="protein sequence ID" value="CAB9524539.1"/>
    <property type="molecule type" value="Genomic_DNA"/>
</dbReference>
<feature type="compositionally biased region" description="Polar residues" evidence="1">
    <location>
        <begin position="114"/>
        <end position="123"/>
    </location>
</feature>
<evidence type="ECO:0000313" key="3">
    <source>
        <dbReference type="Proteomes" id="UP001153069"/>
    </source>
</evidence>
<evidence type="ECO:0000256" key="1">
    <source>
        <dbReference type="SAM" id="MobiDB-lite"/>
    </source>
</evidence>
<dbReference type="Proteomes" id="UP001153069">
    <property type="component" value="Unassembled WGS sequence"/>
</dbReference>
<dbReference type="AlphaFoldDB" id="A0A9N8ESG2"/>
<gene>
    <name evidence="2" type="ORF">SEMRO_1549_G281670.1</name>
</gene>
<protein>
    <submittedName>
        <fullName evidence="2">Uncharacterized protein</fullName>
    </submittedName>
</protein>